<keyword evidence="6" id="KW-0564">Palmitate</keyword>
<dbReference type="GO" id="GO:0016020">
    <property type="term" value="C:membrane"/>
    <property type="evidence" value="ECO:0007669"/>
    <property type="project" value="UniProtKB-SubCell"/>
</dbReference>
<dbReference type="Proteomes" id="UP000564644">
    <property type="component" value="Unassembled WGS sequence"/>
</dbReference>
<dbReference type="GO" id="GO:0009847">
    <property type="term" value="P:spore germination"/>
    <property type="evidence" value="ECO:0007669"/>
    <property type="project" value="InterPro"/>
</dbReference>
<reference evidence="10 11" key="1">
    <citation type="submission" date="2020-08" db="EMBL/GenBank/DDBJ databases">
        <title>Cohnella phylogeny.</title>
        <authorList>
            <person name="Dunlap C."/>
        </authorList>
    </citation>
    <scope>NUCLEOTIDE SEQUENCE [LARGE SCALE GENOMIC DNA]</scope>
    <source>
        <strain evidence="10 11">CBP 2801</strain>
    </source>
</reference>
<dbReference type="InterPro" id="IPR057336">
    <property type="entry name" value="GerAC_N"/>
</dbReference>
<dbReference type="Pfam" id="PF25198">
    <property type="entry name" value="Spore_GerAC_N"/>
    <property type="match status" value="1"/>
</dbReference>
<keyword evidence="7" id="KW-0449">Lipoprotein</keyword>
<dbReference type="PANTHER" id="PTHR35789">
    <property type="entry name" value="SPORE GERMINATION PROTEIN B3"/>
    <property type="match status" value="1"/>
</dbReference>
<feature type="domain" description="Spore germination protein N-terminal" evidence="9">
    <location>
        <begin position="28"/>
        <end position="231"/>
    </location>
</feature>
<gene>
    <name evidence="10" type="ORF">H7C18_26750</name>
</gene>
<evidence type="ECO:0000259" key="8">
    <source>
        <dbReference type="Pfam" id="PF05504"/>
    </source>
</evidence>
<accession>A0A7X0SRC2</accession>
<proteinExistence type="inferred from homology"/>
<dbReference type="EMBL" id="JACJVO010000033">
    <property type="protein sequence ID" value="MBB6734531.1"/>
    <property type="molecule type" value="Genomic_DNA"/>
</dbReference>
<organism evidence="10 11">
    <name type="scientific">Cohnella zeiphila</name>
    <dbReference type="NCBI Taxonomy" id="2761120"/>
    <lineage>
        <taxon>Bacteria</taxon>
        <taxon>Bacillati</taxon>
        <taxon>Bacillota</taxon>
        <taxon>Bacilli</taxon>
        <taxon>Bacillales</taxon>
        <taxon>Paenibacillaceae</taxon>
        <taxon>Cohnella</taxon>
    </lineage>
</organism>
<evidence type="ECO:0000256" key="5">
    <source>
        <dbReference type="ARBA" id="ARBA00023136"/>
    </source>
</evidence>
<dbReference type="Pfam" id="PF05504">
    <property type="entry name" value="Spore_GerAC"/>
    <property type="match status" value="1"/>
</dbReference>
<dbReference type="AlphaFoldDB" id="A0A7X0SRC2"/>
<evidence type="ECO:0000313" key="11">
    <source>
        <dbReference type="Proteomes" id="UP000564644"/>
    </source>
</evidence>
<evidence type="ECO:0000256" key="2">
    <source>
        <dbReference type="ARBA" id="ARBA00007886"/>
    </source>
</evidence>
<dbReference type="RefSeq" id="WP_185132184.1">
    <property type="nucleotide sequence ID" value="NZ_JACJVO010000033.1"/>
</dbReference>
<evidence type="ECO:0000256" key="3">
    <source>
        <dbReference type="ARBA" id="ARBA00022544"/>
    </source>
</evidence>
<dbReference type="PROSITE" id="PS51257">
    <property type="entry name" value="PROKAR_LIPOPROTEIN"/>
    <property type="match status" value="1"/>
</dbReference>
<evidence type="ECO:0000256" key="4">
    <source>
        <dbReference type="ARBA" id="ARBA00022729"/>
    </source>
</evidence>
<keyword evidence="5" id="KW-0472">Membrane</keyword>
<dbReference type="InterPro" id="IPR038501">
    <property type="entry name" value="Spore_GerAC_C_sf"/>
</dbReference>
<dbReference type="PANTHER" id="PTHR35789:SF1">
    <property type="entry name" value="SPORE GERMINATION PROTEIN B3"/>
    <property type="match status" value="1"/>
</dbReference>
<keyword evidence="11" id="KW-1185">Reference proteome</keyword>
<comment type="similarity">
    <text evidence="2">Belongs to the GerABKC lipoprotein family.</text>
</comment>
<name>A0A7X0SRC2_9BACL</name>
<evidence type="ECO:0000259" key="9">
    <source>
        <dbReference type="Pfam" id="PF25198"/>
    </source>
</evidence>
<sequence length="414" mass="46815">MTVRAWFKSVTTWIAILSIVPLLSGCWDRLEIEDRAVVLGISVDTVSPEEAEQEKEDEITHLRGSYLPPGGSKIRVGVQLAVPGRIPLGPGGGMGSGTGSSSRTVWVLDVIGNTIDDALMNLQQQVSGQLFFGHLRVIVVSEDLARKGLQNLNDYFRRNSQLRRMAWMMVSRGKALDLMQTTPELQRVPTFYLLSTMDSAVRMGKLPVNYVGMYWSRTSKLGQEGFLPYVEMKKNQNIEIEGLAYFRKDRMVGSTNPFQIASYMSVMGMNPAGYRGMIQVGSPERTVMVYATYRKATRKVDIRNGVPHFTLNLFFELNLEEKVSHALTIDRSSLLKQINRLDEEGIAKSVTKLIEETKQAHSDIFGFGEYVRALKPGFWRKHVKNSEAWEEMYGRIQIDIKVHSNLRRIGMKAR</sequence>
<dbReference type="NCBIfam" id="TIGR02887">
    <property type="entry name" value="spore_ger_x_C"/>
    <property type="match status" value="1"/>
</dbReference>
<dbReference type="Gene3D" id="3.30.300.210">
    <property type="entry name" value="Nutrient germinant receptor protein C, domain 3"/>
    <property type="match status" value="1"/>
</dbReference>
<keyword evidence="4" id="KW-0732">Signal</keyword>
<dbReference type="InterPro" id="IPR046953">
    <property type="entry name" value="Spore_GerAC-like_C"/>
</dbReference>
<keyword evidence="3" id="KW-0309">Germination</keyword>
<comment type="caution">
    <text evidence="10">The sequence shown here is derived from an EMBL/GenBank/DDBJ whole genome shotgun (WGS) entry which is preliminary data.</text>
</comment>
<comment type="subcellular location">
    <subcellularLocation>
        <location evidence="1">Membrane</location>
        <topology evidence="1">Lipid-anchor</topology>
    </subcellularLocation>
</comment>
<evidence type="ECO:0000256" key="7">
    <source>
        <dbReference type="ARBA" id="ARBA00023288"/>
    </source>
</evidence>
<evidence type="ECO:0000256" key="1">
    <source>
        <dbReference type="ARBA" id="ARBA00004635"/>
    </source>
</evidence>
<feature type="domain" description="Spore germination GerAC-like C-terminal" evidence="8">
    <location>
        <begin position="241"/>
        <end position="410"/>
    </location>
</feature>
<dbReference type="InterPro" id="IPR008844">
    <property type="entry name" value="Spore_GerAC-like"/>
</dbReference>
<evidence type="ECO:0000256" key="6">
    <source>
        <dbReference type="ARBA" id="ARBA00023139"/>
    </source>
</evidence>
<protein>
    <submittedName>
        <fullName evidence="10">Ger(X)C family spore germination protein</fullName>
    </submittedName>
</protein>
<evidence type="ECO:0000313" key="10">
    <source>
        <dbReference type="EMBL" id="MBB6734531.1"/>
    </source>
</evidence>